<proteinExistence type="predicted"/>
<keyword evidence="3" id="KW-1185">Reference proteome</keyword>
<reference evidence="2 3" key="1">
    <citation type="submission" date="2017-10" db="EMBL/GenBank/DDBJ databases">
        <title>A novel species of cold-tolerant Malassezia isolated from bats.</title>
        <authorList>
            <person name="Lorch J.M."/>
            <person name="Palmer J.M."/>
            <person name="Vanderwolf K.J."/>
            <person name="Schmidt K.Z."/>
            <person name="Verant M.L."/>
            <person name="Weller T.J."/>
            <person name="Blehert D.S."/>
        </authorList>
    </citation>
    <scope>NUCLEOTIDE SEQUENCE [LARGE SCALE GENOMIC DNA]</scope>
    <source>
        <strain evidence="2 3">NWHC:44797-103</strain>
    </source>
</reference>
<feature type="signal peptide" evidence="1">
    <location>
        <begin position="1"/>
        <end position="20"/>
    </location>
</feature>
<organism evidence="2 3">
    <name type="scientific">Malassezia vespertilionis</name>
    <dbReference type="NCBI Taxonomy" id="2020962"/>
    <lineage>
        <taxon>Eukaryota</taxon>
        <taxon>Fungi</taxon>
        <taxon>Dikarya</taxon>
        <taxon>Basidiomycota</taxon>
        <taxon>Ustilaginomycotina</taxon>
        <taxon>Malasseziomycetes</taxon>
        <taxon>Malasseziales</taxon>
        <taxon>Malasseziaceae</taxon>
        <taxon>Malassezia</taxon>
    </lineage>
</organism>
<evidence type="ECO:0000313" key="2">
    <source>
        <dbReference type="EMBL" id="PKI83341.1"/>
    </source>
</evidence>
<evidence type="ECO:0000313" key="3">
    <source>
        <dbReference type="Proteomes" id="UP000232875"/>
    </source>
</evidence>
<sequence length="93" mass="10535">MQAYSYCTILFFLLAVLVAAHDESTIQTQHMLRARKNFDECGGAKELQVLKRTLSDALPKLRTSLKSVSDDDQKIEHAVSNVRRLLVKVEDLC</sequence>
<name>A0A2N1J9V9_9BASI</name>
<accession>A0A2N1J9V9</accession>
<dbReference type="Proteomes" id="UP000232875">
    <property type="component" value="Unassembled WGS sequence"/>
</dbReference>
<dbReference type="EMBL" id="KZ454992">
    <property type="protein sequence ID" value="PKI83341.1"/>
    <property type="molecule type" value="Genomic_DNA"/>
</dbReference>
<keyword evidence="1" id="KW-0732">Signal</keyword>
<feature type="chain" id="PRO_5014761434" evidence="1">
    <location>
        <begin position="21"/>
        <end position="93"/>
    </location>
</feature>
<dbReference type="AlphaFoldDB" id="A0A2N1J9V9"/>
<gene>
    <name evidence="2" type="ORF">MVES_002787</name>
</gene>
<protein>
    <submittedName>
        <fullName evidence="2">Uncharacterized protein</fullName>
    </submittedName>
</protein>
<evidence type="ECO:0000256" key="1">
    <source>
        <dbReference type="SAM" id="SignalP"/>
    </source>
</evidence>